<sequence>MQVTATKIISVQAAVIPVTVSVTPRDYVGVPVTCTIGWSPVRPYAHQITFDWGDGAVDVIPGQYGSSITRDHVYASYGNFTITGLVTDQYANYGEAEAPIQIAPPDIKRISLTGNSSSLPTKKTFIEVSSKS</sequence>
<evidence type="ECO:0008006" key="2">
    <source>
        <dbReference type="Google" id="ProtNLM"/>
    </source>
</evidence>
<dbReference type="InterPro" id="IPR035986">
    <property type="entry name" value="PKD_dom_sf"/>
</dbReference>
<accession>X1BB85</accession>
<dbReference type="AlphaFoldDB" id="X1BB85"/>
<dbReference type="Gene3D" id="2.60.40.10">
    <property type="entry name" value="Immunoglobulins"/>
    <property type="match status" value="1"/>
</dbReference>
<proteinExistence type="predicted"/>
<evidence type="ECO:0000313" key="1">
    <source>
        <dbReference type="EMBL" id="GAG92325.1"/>
    </source>
</evidence>
<dbReference type="InterPro" id="IPR013783">
    <property type="entry name" value="Ig-like_fold"/>
</dbReference>
<name>X1BB85_9ZZZZ</name>
<reference evidence="1" key="1">
    <citation type="journal article" date="2014" name="Front. Microbiol.">
        <title>High frequency of phylogenetically diverse reductive dehalogenase-homologous genes in deep subseafloor sedimentary metagenomes.</title>
        <authorList>
            <person name="Kawai M."/>
            <person name="Futagami T."/>
            <person name="Toyoda A."/>
            <person name="Takaki Y."/>
            <person name="Nishi S."/>
            <person name="Hori S."/>
            <person name="Arai W."/>
            <person name="Tsubouchi T."/>
            <person name="Morono Y."/>
            <person name="Uchiyama I."/>
            <person name="Ito T."/>
            <person name="Fujiyama A."/>
            <person name="Inagaki F."/>
            <person name="Takami H."/>
        </authorList>
    </citation>
    <scope>NUCLEOTIDE SEQUENCE</scope>
    <source>
        <strain evidence="1">Expedition CK06-06</strain>
    </source>
</reference>
<organism evidence="1">
    <name type="scientific">marine sediment metagenome</name>
    <dbReference type="NCBI Taxonomy" id="412755"/>
    <lineage>
        <taxon>unclassified sequences</taxon>
        <taxon>metagenomes</taxon>
        <taxon>ecological metagenomes</taxon>
    </lineage>
</organism>
<protein>
    <recommendedName>
        <fullName evidence="2">PKD domain-containing protein</fullName>
    </recommendedName>
</protein>
<gene>
    <name evidence="1" type="ORF">S01H4_46590</name>
</gene>
<dbReference type="EMBL" id="BART01026054">
    <property type="protein sequence ID" value="GAG92325.1"/>
    <property type="molecule type" value="Genomic_DNA"/>
</dbReference>
<dbReference type="SUPFAM" id="SSF49299">
    <property type="entry name" value="PKD domain"/>
    <property type="match status" value="1"/>
</dbReference>
<comment type="caution">
    <text evidence="1">The sequence shown here is derived from an EMBL/GenBank/DDBJ whole genome shotgun (WGS) entry which is preliminary data.</text>
</comment>